<feature type="non-terminal residue" evidence="1">
    <location>
        <position position="1"/>
    </location>
</feature>
<proteinExistence type="predicted"/>
<sequence>QISFGYVNINRYIMSESLCSKLNLLVKDQVSAQVEYKELRDRIESYDETVGMDPDLLALMRASIERIRSDEATHADNLEKIRQILKCPL</sequence>
<dbReference type="EMBL" id="BARU01008606">
    <property type="protein sequence ID" value="GAH43313.1"/>
    <property type="molecule type" value="Genomic_DNA"/>
</dbReference>
<dbReference type="AlphaFoldDB" id="X1HDB5"/>
<protein>
    <submittedName>
        <fullName evidence="1">Uncharacterized protein</fullName>
    </submittedName>
</protein>
<name>X1HDB5_9ZZZZ</name>
<evidence type="ECO:0000313" key="1">
    <source>
        <dbReference type="EMBL" id="GAH43313.1"/>
    </source>
</evidence>
<comment type="caution">
    <text evidence="1">The sequence shown here is derived from an EMBL/GenBank/DDBJ whole genome shotgun (WGS) entry which is preliminary data.</text>
</comment>
<organism evidence="1">
    <name type="scientific">marine sediment metagenome</name>
    <dbReference type="NCBI Taxonomy" id="412755"/>
    <lineage>
        <taxon>unclassified sequences</taxon>
        <taxon>metagenomes</taxon>
        <taxon>ecological metagenomes</taxon>
    </lineage>
</organism>
<accession>X1HDB5</accession>
<gene>
    <name evidence="1" type="ORF">S03H2_16796</name>
</gene>
<reference evidence="1" key="1">
    <citation type="journal article" date="2014" name="Front. Microbiol.">
        <title>High frequency of phylogenetically diverse reductive dehalogenase-homologous genes in deep subseafloor sedimentary metagenomes.</title>
        <authorList>
            <person name="Kawai M."/>
            <person name="Futagami T."/>
            <person name="Toyoda A."/>
            <person name="Takaki Y."/>
            <person name="Nishi S."/>
            <person name="Hori S."/>
            <person name="Arai W."/>
            <person name="Tsubouchi T."/>
            <person name="Morono Y."/>
            <person name="Uchiyama I."/>
            <person name="Ito T."/>
            <person name="Fujiyama A."/>
            <person name="Inagaki F."/>
            <person name="Takami H."/>
        </authorList>
    </citation>
    <scope>NUCLEOTIDE SEQUENCE</scope>
    <source>
        <strain evidence="1">Expedition CK06-06</strain>
    </source>
</reference>